<organism evidence="2 3">
    <name type="scientific">Agrobacterium pusense</name>
    <dbReference type="NCBI Taxonomy" id="648995"/>
    <lineage>
        <taxon>Bacteria</taxon>
        <taxon>Pseudomonadati</taxon>
        <taxon>Pseudomonadota</taxon>
        <taxon>Alphaproteobacteria</taxon>
        <taxon>Hyphomicrobiales</taxon>
        <taxon>Rhizobiaceae</taxon>
        <taxon>Rhizobium/Agrobacterium group</taxon>
        <taxon>Agrobacterium</taxon>
    </lineage>
</organism>
<evidence type="ECO:0000313" key="3">
    <source>
        <dbReference type="Proteomes" id="UP000500870"/>
    </source>
</evidence>
<dbReference type="Proteomes" id="UP000500870">
    <property type="component" value="Chromosome 1"/>
</dbReference>
<sequence>MVGYLGKHTNLPSDSIGQTAQATVDRMWGPIPGVTVSAWNGRTVDVQPLYRPMHNGQPTVMPVLFDVPLDQPMTANGGMTFPIPVGTPVMLAPMMRAMDDWEEGGEATATDARAFHISSMRASISGGESLAHDIPSIDLENFHVRFNADGSFGLKGSPDGKLQIMGAEGDIVSLIADFMELVAGDELQINYGSSAGSGHALKNRSALTIIAAKIRGMVL</sequence>
<gene>
    <name evidence="2" type="ORF">FOB41_07475</name>
</gene>
<dbReference type="Pfam" id="PF18352">
    <property type="entry name" value="Gp138_N"/>
    <property type="match status" value="1"/>
</dbReference>
<dbReference type="AlphaFoldDB" id="A0A6H0ZM42"/>
<evidence type="ECO:0000259" key="1">
    <source>
        <dbReference type="Pfam" id="PF18352"/>
    </source>
</evidence>
<name>A0A6H0ZM42_9HYPH</name>
<reference evidence="2 3" key="1">
    <citation type="submission" date="2020-04" db="EMBL/GenBank/DDBJ databases">
        <title>FDA dAtabase for Regulatory Grade micrObial Sequences (FDA-ARGOS): Supporting development and validation of Infectious Disease Dx tests.</title>
        <authorList>
            <person name="Sciortino C."/>
            <person name="Tallon L."/>
            <person name="Sadzewicz L."/>
            <person name="Vavikolanu K."/>
            <person name="Mehta A."/>
            <person name="Aluvathingal J."/>
            <person name="Nadendla S."/>
            <person name="Nandy P."/>
            <person name="Geyer C."/>
            <person name="Yan Y."/>
            <person name="Sichtig H."/>
        </authorList>
    </citation>
    <scope>NUCLEOTIDE SEQUENCE [LARGE SCALE GENOMIC DNA]</scope>
    <source>
        <strain evidence="2 3">FDAARGOS_633</strain>
    </source>
</reference>
<protein>
    <recommendedName>
        <fullName evidence="1">Phage protein Gp138 N-terminal domain-containing protein</fullName>
    </recommendedName>
</protein>
<accession>A0A6H0ZM42</accession>
<dbReference type="RefSeq" id="WP_177319139.1">
    <property type="nucleotide sequence ID" value="NZ_CP050898.1"/>
</dbReference>
<dbReference type="EMBL" id="CP050898">
    <property type="protein sequence ID" value="QIX20981.1"/>
    <property type="molecule type" value="Genomic_DNA"/>
</dbReference>
<evidence type="ECO:0000313" key="2">
    <source>
        <dbReference type="EMBL" id="QIX20981.1"/>
    </source>
</evidence>
<dbReference type="Gene3D" id="2.40.50.230">
    <property type="entry name" value="Gp5 N-terminal domain"/>
    <property type="match status" value="1"/>
</dbReference>
<proteinExistence type="predicted"/>
<dbReference type="InterPro" id="IPR037026">
    <property type="entry name" value="Vgr_OB-fold_dom_sf"/>
</dbReference>
<feature type="domain" description="Phage protein Gp138 N-terminal" evidence="1">
    <location>
        <begin position="32"/>
        <end position="119"/>
    </location>
</feature>
<dbReference type="InterPro" id="IPR041599">
    <property type="entry name" value="Gp138_N"/>
</dbReference>